<dbReference type="EMBL" id="CP117411">
    <property type="protein sequence ID" value="WCT73913.1"/>
    <property type="molecule type" value="Genomic_DNA"/>
</dbReference>
<feature type="signal peptide" evidence="1">
    <location>
        <begin position="1"/>
        <end position="20"/>
    </location>
</feature>
<organism evidence="2 3">
    <name type="scientific">Sphingomonas naphthae</name>
    <dbReference type="NCBI Taxonomy" id="1813468"/>
    <lineage>
        <taxon>Bacteria</taxon>
        <taxon>Pseudomonadati</taxon>
        <taxon>Pseudomonadota</taxon>
        <taxon>Alphaproteobacteria</taxon>
        <taxon>Sphingomonadales</taxon>
        <taxon>Sphingomonadaceae</taxon>
        <taxon>Sphingomonas</taxon>
    </lineage>
</organism>
<reference evidence="2 3" key="1">
    <citation type="submission" date="2023-02" db="EMBL/GenBank/DDBJ databases">
        <title>Genome sequence of Sphingomonas naphthae.</title>
        <authorList>
            <person name="Kim S."/>
            <person name="Heo J."/>
            <person name="Kwon S.-W."/>
        </authorList>
    </citation>
    <scope>NUCLEOTIDE SEQUENCE [LARGE SCALE GENOMIC DNA]</scope>
    <source>
        <strain evidence="2 3">KACC 18716</strain>
    </source>
</reference>
<proteinExistence type="predicted"/>
<gene>
    <name evidence="2" type="ORF">PQ455_01380</name>
</gene>
<keyword evidence="1" id="KW-0732">Signal</keyword>
<sequence>MIRLALCLAPLMLSATAARAQVYINGQIDQSVIAATAAAQATAVVQAPIPQPSSSAPPMEMIGGAVGNSLVYRRADDVQPRISRTVSGVTGAAGTAIVTWAALPSVGKLTVTPYVSSTETKPPRCYPVIGTVTTTGATIKCFVDKSLLALGVLPSEAAGAGVQFDVLALPGS</sequence>
<evidence type="ECO:0008006" key="4">
    <source>
        <dbReference type="Google" id="ProtNLM"/>
    </source>
</evidence>
<evidence type="ECO:0000313" key="3">
    <source>
        <dbReference type="Proteomes" id="UP001220395"/>
    </source>
</evidence>
<feature type="chain" id="PRO_5045072175" description="Secreted protein" evidence="1">
    <location>
        <begin position="21"/>
        <end position="172"/>
    </location>
</feature>
<keyword evidence="3" id="KW-1185">Reference proteome</keyword>
<dbReference type="RefSeq" id="WP_273688538.1">
    <property type="nucleotide sequence ID" value="NZ_CP117411.1"/>
</dbReference>
<accession>A0ABY7TLP5</accession>
<name>A0ABY7TLP5_9SPHN</name>
<evidence type="ECO:0000256" key="1">
    <source>
        <dbReference type="SAM" id="SignalP"/>
    </source>
</evidence>
<evidence type="ECO:0000313" key="2">
    <source>
        <dbReference type="EMBL" id="WCT73913.1"/>
    </source>
</evidence>
<protein>
    <recommendedName>
        <fullName evidence="4">Secreted protein</fullName>
    </recommendedName>
</protein>
<dbReference type="Proteomes" id="UP001220395">
    <property type="component" value="Chromosome"/>
</dbReference>